<dbReference type="SUPFAM" id="SSF52266">
    <property type="entry name" value="SGNH hydrolase"/>
    <property type="match status" value="1"/>
</dbReference>
<comment type="caution">
    <text evidence="3">The sequence shown here is derived from an EMBL/GenBank/DDBJ whole genome shotgun (WGS) entry which is preliminary data.</text>
</comment>
<dbReference type="InterPro" id="IPR013830">
    <property type="entry name" value="SGNH_hydro"/>
</dbReference>
<organism evidence="3 4">
    <name type="scientific">Enhygromyxa salina</name>
    <dbReference type="NCBI Taxonomy" id="215803"/>
    <lineage>
        <taxon>Bacteria</taxon>
        <taxon>Pseudomonadati</taxon>
        <taxon>Myxococcota</taxon>
        <taxon>Polyangia</taxon>
        <taxon>Nannocystales</taxon>
        <taxon>Nannocystaceae</taxon>
        <taxon>Enhygromyxa</taxon>
    </lineage>
</organism>
<sequence length="427" mass="46772">MTAGMEAEAEADAGEVAQAEPAGPPPPPAYEPREGDVVTPHQPLENPEAIAGFLDALAAIDAGEQRVVRVIHMGASMIGSDDLPAVMRERFQTRFGDGGAGLVLMSRYSDNYMHRWVKLEADGWNHCYIAYKCLPDGHYGLGGTAFWASQGASTTISTRKQQLGSEAARIELWYLARPGGGRVEITVDDAEPQLVDTRAEIMEDRFHSIEVERGPHKVKVRAVGHGTSRLYGVMLETDGPGVVWDQFSKLGVFTKRVLEWDADHLAAQVGHRDPELIVFTYGGNDLRRVANGKLDQAQYVKEYSAVIQHVRRGKPDASCLITAITDRGRSLTYEILPEHVEVIVEGQREVAKQNGCAFFNTYAAMGGGGSLKRWKHASPPLAAEDLKHLNHRGRVRVGGWMYDALITAYVERRTQLAAAPVAPGNQP</sequence>
<proteinExistence type="predicted"/>
<name>A0A0C1ZP54_9BACT</name>
<reference evidence="3 4" key="1">
    <citation type="submission" date="2014-12" db="EMBL/GenBank/DDBJ databases">
        <title>Genome assembly of Enhygromyxa salina DSM 15201.</title>
        <authorList>
            <person name="Sharma G."/>
            <person name="Subramanian S."/>
        </authorList>
    </citation>
    <scope>NUCLEOTIDE SEQUENCE [LARGE SCALE GENOMIC DNA]</scope>
    <source>
        <strain evidence="3 4">DSM 15201</strain>
    </source>
</reference>
<dbReference type="EMBL" id="JMCC02000118">
    <property type="protein sequence ID" value="KIG12803.1"/>
    <property type="molecule type" value="Genomic_DNA"/>
</dbReference>
<dbReference type="Gene3D" id="3.40.50.1110">
    <property type="entry name" value="SGNH hydrolase"/>
    <property type="match status" value="1"/>
</dbReference>
<gene>
    <name evidence="3" type="ORF">DB30_01011</name>
</gene>
<dbReference type="AlphaFoldDB" id="A0A0C1ZP54"/>
<feature type="region of interest" description="Disordered" evidence="1">
    <location>
        <begin position="1"/>
        <end position="37"/>
    </location>
</feature>
<dbReference type="GO" id="GO:0016788">
    <property type="term" value="F:hydrolase activity, acting on ester bonds"/>
    <property type="evidence" value="ECO:0007669"/>
    <property type="project" value="UniProtKB-ARBA"/>
</dbReference>
<evidence type="ECO:0000313" key="3">
    <source>
        <dbReference type="EMBL" id="KIG12803.1"/>
    </source>
</evidence>
<dbReference type="InterPro" id="IPR036514">
    <property type="entry name" value="SGNH_hydro_sf"/>
</dbReference>
<evidence type="ECO:0000256" key="1">
    <source>
        <dbReference type="SAM" id="MobiDB-lite"/>
    </source>
</evidence>
<evidence type="ECO:0000259" key="2">
    <source>
        <dbReference type="Pfam" id="PF13472"/>
    </source>
</evidence>
<protein>
    <recommendedName>
        <fullName evidence="2">SGNH hydrolase-type esterase domain-containing protein</fullName>
    </recommendedName>
</protein>
<dbReference type="Gene3D" id="2.60.120.1360">
    <property type="match status" value="1"/>
</dbReference>
<dbReference type="Pfam" id="PF13472">
    <property type="entry name" value="Lipase_GDSL_2"/>
    <property type="match status" value="1"/>
</dbReference>
<feature type="domain" description="SGNH hydrolase-type esterase" evidence="2">
    <location>
        <begin position="251"/>
        <end position="374"/>
    </location>
</feature>
<evidence type="ECO:0000313" key="4">
    <source>
        <dbReference type="Proteomes" id="UP000031599"/>
    </source>
</evidence>
<accession>A0A0C1ZP54</accession>
<dbReference type="Proteomes" id="UP000031599">
    <property type="component" value="Unassembled WGS sequence"/>
</dbReference>